<proteinExistence type="predicted"/>
<organism evidence="2 3">
    <name type="scientific">Hyalella azteca</name>
    <name type="common">Amphipod</name>
    <dbReference type="NCBI Taxonomy" id="294128"/>
    <lineage>
        <taxon>Eukaryota</taxon>
        <taxon>Metazoa</taxon>
        <taxon>Ecdysozoa</taxon>
        <taxon>Arthropoda</taxon>
        <taxon>Crustacea</taxon>
        <taxon>Multicrustacea</taxon>
        <taxon>Malacostraca</taxon>
        <taxon>Eumalacostraca</taxon>
        <taxon>Peracarida</taxon>
        <taxon>Amphipoda</taxon>
        <taxon>Senticaudata</taxon>
        <taxon>Talitrida</taxon>
        <taxon>Talitroidea</taxon>
        <taxon>Hyalellidae</taxon>
        <taxon>Hyalella</taxon>
    </lineage>
</organism>
<accession>A0A979FU95</accession>
<evidence type="ECO:0000313" key="3">
    <source>
        <dbReference type="RefSeq" id="XP_047739675.1"/>
    </source>
</evidence>
<name>A0A979FU95_HYAAZ</name>
<keyword evidence="1" id="KW-0732">Signal</keyword>
<dbReference type="AlphaFoldDB" id="A0A979FU95"/>
<feature type="signal peptide" evidence="1">
    <location>
        <begin position="1"/>
        <end position="24"/>
    </location>
</feature>
<evidence type="ECO:0000256" key="1">
    <source>
        <dbReference type="SAM" id="SignalP"/>
    </source>
</evidence>
<dbReference type="GeneID" id="125178896"/>
<dbReference type="KEGG" id="hazt:125178896"/>
<feature type="chain" id="PRO_5036757636" evidence="1">
    <location>
        <begin position="25"/>
        <end position="248"/>
    </location>
</feature>
<evidence type="ECO:0000313" key="2">
    <source>
        <dbReference type="Proteomes" id="UP000694843"/>
    </source>
</evidence>
<dbReference type="Proteomes" id="UP000694843">
    <property type="component" value="Unplaced"/>
</dbReference>
<dbReference type="RefSeq" id="XP_047739675.1">
    <property type="nucleotide sequence ID" value="XM_047883719.1"/>
</dbReference>
<protein>
    <submittedName>
        <fullName evidence="3">Uncharacterized protein LOC125178896</fullName>
    </submittedName>
</protein>
<gene>
    <name evidence="3" type="primary">LOC125178896</name>
</gene>
<reference evidence="3" key="1">
    <citation type="submission" date="2025-08" db="UniProtKB">
        <authorList>
            <consortium name="RefSeq"/>
        </authorList>
    </citation>
    <scope>IDENTIFICATION</scope>
    <source>
        <tissue evidence="3">Whole organism</tissue>
    </source>
</reference>
<dbReference type="Gene3D" id="2.60.120.260">
    <property type="entry name" value="Galactose-binding domain-like"/>
    <property type="match status" value="1"/>
</dbReference>
<keyword evidence="2" id="KW-1185">Reference proteome</keyword>
<sequence>MKFTKYFSPKLALLMTALACTTQAQVADFFFKVGGNIVKNECLLTTAVTASTRPRVACSSLCLQKVNCHFFCIRNGNGLCALFKAFVAVRWPGHPASASTTTYDACYTSWGDPRDIVKTNSHFTYSSVWGSLDPKSATDGYACAAPAFFATQSQPNSFTQIDMELTTRVQTVIIATTLGSEMANMDVILSNTSDYNLGQKIGRVDGAPPHWSTCTIVTNTSVAGRYITTFWAATGYHSYAEIQVVPLP</sequence>